<name>A0ABQ7JN16_9FUNG</name>
<proteinExistence type="predicted"/>
<feature type="signal peptide" evidence="1">
    <location>
        <begin position="1"/>
        <end position="17"/>
    </location>
</feature>
<accession>A0ABQ7JN16</accession>
<dbReference type="EMBL" id="JAAAIM010001168">
    <property type="protein sequence ID" value="KAG0281627.1"/>
    <property type="molecule type" value="Genomic_DNA"/>
</dbReference>
<comment type="caution">
    <text evidence="2">The sequence shown here is derived from an EMBL/GenBank/DDBJ whole genome shotgun (WGS) entry which is preliminary data.</text>
</comment>
<sequence>MQLTIFAIAAFVSVVAASGEWPKECLYTDGVACYRKCTADANGGIGEKEALCYNADPKTPIAKDSYEYSRVYMRLPLLSKVPVSLDVDDDAFRFNKQCYCFRSLTEDEIGKASPVDTVRDNVCQYYSIRCLRKVELGDVPSCAESYFRCKEQKDADGSGRNTTATALRDELCQRFIDIDKMYTDAADAVSKVETDNFFTSNDKLTKMAELEKARIEFDTRREVSCEGKKHDGTAVKDPKNA</sequence>
<dbReference type="Proteomes" id="UP001194696">
    <property type="component" value="Unassembled WGS sequence"/>
</dbReference>
<keyword evidence="1" id="KW-0732">Signal</keyword>
<evidence type="ECO:0000256" key="1">
    <source>
        <dbReference type="SAM" id="SignalP"/>
    </source>
</evidence>
<evidence type="ECO:0000313" key="2">
    <source>
        <dbReference type="EMBL" id="KAG0281627.1"/>
    </source>
</evidence>
<keyword evidence="3" id="KW-1185">Reference proteome</keyword>
<evidence type="ECO:0000313" key="3">
    <source>
        <dbReference type="Proteomes" id="UP001194696"/>
    </source>
</evidence>
<gene>
    <name evidence="2" type="ORF">BGZ96_001065</name>
</gene>
<reference evidence="2 3" key="1">
    <citation type="journal article" date="2020" name="Fungal Divers.">
        <title>Resolving the Mortierellaceae phylogeny through synthesis of multi-gene phylogenetics and phylogenomics.</title>
        <authorList>
            <person name="Vandepol N."/>
            <person name="Liber J."/>
            <person name="Desiro A."/>
            <person name="Na H."/>
            <person name="Kennedy M."/>
            <person name="Barry K."/>
            <person name="Grigoriev I.V."/>
            <person name="Miller A.N."/>
            <person name="O'Donnell K."/>
            <person name="Stajich J.E."/>
            <person name="Bonito G."/>
        </authorList>
    </citation>
    <scope>NUCLEOTIDE SEQUENCE [LARGE SCALE GENOMIC DNA]</scope>
    <source>
        <strain evidence="2 3">AD045</strain>
    </source>
</reference>
<protein>
    <submittedName>
        <fullName evidence="2">Uncharacterized protein</fullName>
    </submittedName>
</protein>
<organism evidence="2 3">
    <name type="scientific">Linnemannia gamsii</name>
    <dbReference type="NCBI Taxonomy" id="64522"/>
    <lineage>
        <taxon>Eukaryota</taxon>
        <taxon>Fungi</taxon>
        <taxon>Fungi incertae sedis</taxon>
        <taxon>Mucoromycota</taxon>
        <taxon>Mortierellomycotina</taxon>
        <taxon>Mortierellomycetes</taxon>
        <taxon>Mortierellales</taxon>
        <taxon>Mortierellaceae</taxon>
        <taxon>Linnemannia</taxon>
    </lineage>
</organism>
<feature type="chain" id="PRO_5045987166" evidence="1">
    <location>
        <begin position="18"/>
        <end position="241"/>
    </location>
</feature>